<dbReference type="STRING" id="619805.SAMN05660477_03055"/>
<accession>A0A1T5GQI6</accession>
<feature type="transmembrane region" description="Helical" evidence="1">
    <location>
        <begin position="51"/>
        <end position="70"/>
    </location>
</feature>
<evidence type="ECO:0000313" key="3">
    <source>
        <dbReference type="Proteomes" id="UP000191112"/>
    </source>
</evidence>
<evidence type="ECO:0000256" key="1">
    <source>
        <dbReference type="SAM" id="Phobius"/>
    </source>
</evidence>
<keyword evidence="3" id="KW-1185">Reference proteome</keyword>
<dbReference type="AlphaFoldDB" id="A0A1T5GQI6"/>
<keyword evidence="1" id="KW-0812">Transmembrane</keyword>
<evidence type="ECO:0000313" key="2">
    <source>
        <dbReference type="EMBL" id="SKC10590.1"/>
    </source>
</evidence>
<name>A0A1T5GQI6_9FLAO</name>
<dbReference type="Proteomes" id="UP000191112">
    <property type="component" value="Unassembled WGS sequence"/>
</dbReference>
<dbReference type="EMBL" id="FUYZ01000015">
    <property type="protein sequence ID" value="SKC10590.1"/>
    <property type="molecule type" value="Genomic_DNA"/>
</dbReference>
<protein>
    <recommendedName>
        <fullName evidence="4">DUF4157 domain-containing protein</fullName>
    </recommendedName>
</protein>
<sequence>MIIVMRTFLKSMKISGITLFPFIILQRKEDRNNRILINHERIHIRQQLELLILPFYFLYVTEYILHLIYLKKPYLAYRAISFEREAYANEFDFNYLKNRKLWSFVNYFK</sequence>
<evidence type="ECO:0008006" key="4">
    <source>
        <dbReference type="Google" id="ProtNLM"/>
    </source>
</evidence>
<reference evidence="2 3" key="1">
    <citation type="submission" date="2017-02" db="EMBL/GenBank/DDBJ databases">
        <authorList>
            <person name="Peterson S.W."/>
        </authorList>
    </citation>
    <scope>NUCLEOTIDE SEQUENCE [LARGE SCALE GENOMIC DNA]</scope>
    <source>
        <strain evidence="2 3">DSM 22323</strain>
    </source>
</reference>
<organism evidence="2 3">
    <name type="scientific">Soonwooa buanensis</name>
    <dbReference type="NCBI Taxonomy" id="619805"/>
    <lineage>
        <taxon>Bacteria</taxon>
        <taxon>Pseudomonadati</taxon>
        <taxon>Bacteroidota</taxon>
        <taxon>Flavobacteriia</taxon>
        <taxon>Flavobacteriales</taxon>
        <taxon>Weeksellaceae</taxon>
        <taxon>Chryseobacterium group</taxon>
        <taxon>Soonwooa</taxon>
    </lineage>
</organism>
<proteinExistence type="predicted"/>
<keyword evidence="1" id="KW-1133">Transmembrane helix</keyword>
<gene>
    <name evidence="2" type="ORF">SAMN05660477_03055</name>
</gene>
<keyword evidence="1" id="KW-0472">Membrane</keyword>